<gene>
    <name evidence="2" type="ORF">ABUE31_17505</name>
</gene>
<protein>
    <submittedName>
        <fullName evidence="2">Uncharacterized protein</fullName>
    </submittedName>
</protein>
<keyword evidence="3" id="KW-1185">Reference proteome</keyword>
<evidence type="ECO:0000313" key="2">
    <source>
        <dbReference type="EMBL" id="MEW9807789.1"/>
    </source>
</evidence>
<evidence type="ECO:0000313" key="3">
    <source>
        <dbReference type="Proteomes" id="UP001556196"/>
    </source>
</evidence>
<dbReference type="EMBL" id="JBFOCI010000005">
    <property type="protein sequence ID" value="MEW9807789.1"/>
    <property type="molecule type" value="Genomic_DNA"/>
</dbReference>
<feature type="compositionally biased region" description="Polar residues" evidence="1">
    <location>
        <begin position="41"/>
        <end position="53"/>
    </location>
</feature>
<evidence type="ECO:0000256" key="1">
    <source>
        <dbReference type="SAM" id="MobiDB-lite"/>
    </source>
</evidence>
<accession>A0ABV3R376</accession>
<organism evidence="2 3">
    <name type="scientific">Mesorhizobium marinum</name>
    <dbReference type="NCBI Taxonomy" id="3228790"/>
    <lineage>
        <taxon>Bacteria</taxon>
        <taxon>Pseudomonadati</taxon>
        <taxon>Pseudomonadota</taxon>
        <taxon>Alphaproteobacteria</taxon>
        <taxon>Hyphomicrobiales</taxon>
        <taxon>Phyllobacteriaceae</taxon>
        <taxon>Mesorhizobium</taxon>
    </lineage>
</organism>
<sequence>MASLALFVAGCSQEASKAPEAKSEAPQTSAPAAEQPAATDQKPQQTAADTETVTNNACLAAAKKETGEADIAVASNEFSEANTLVMLEVGAQKAPWRCLVSSDGTVAELSFQGNDGDGVPEEQQPASDVSQKAIDACLAAVAGQTGNADAKVLSSEFSEANSMVMIGVGEQQAPWRCLVSNDGAVQEVMSQTNEGNL</sequence>
<reference evidence="2 3" key="1">
    <citation type="submission" date="2024-06" db="EMBL/GenBank/DDBJ databases">
        <authorList>
            <person name="Tuo L."/>
        </authorList>
    </citation>
    <scope>NUCLEOTIDE SEQUENCE [LARGE SCALE GENOMIC DNA]</scope>
    <source>
        <strain evidence="2 3">ZMM04-5</strain>
    </source>
</reference>
<feature type="region of interest" description="Disordered" evidence="1">
    <location>
        <begin position="15"/>
        <end position="53"/>
    </location>
</feature>
<name>A0ABV3R376_9HYPH</name>
<comment type="caution">
    <text evidence="2">The sequence shown here is derived from an EMBL/GenBank/DDBJ whole genome shotgun (WGS) entry which is preliminary data.</text>
</comment>
<proteinExistence type="predicted"/>
<dbReference type="RefSeq" id="WP_367724970.1">
    <property type="nucleotide sequence ID" value="NZ_JBFOCI010000005.1"/>
</dbReference>
<dbReference type="Proteomes" id="UP001556196">
    <property type="component" value="Unassembled WGS sequence"/>
</dbReference>